<reference evidence="3 4" key="2">
    <citation type="submission" date="2011-11" db="EMBL/GenBank/DDBJ databases">
        <authorList>
            <consortium name="US DOE Joint Genome Institute"/>
            <person name="Lucas S."/>
            <person name="Han J."/>
            <person name="Lapidus A."/>
            <person name="Cheng J.-F."/>
            <person name="Goodwin L."/>
            <person name="Pitluck S."/>
            <person name="Peters L."/>
            <person name="Ovchinnikova G."/>
            <person name="Zhang X."/>
            <person name="Detter J.C."/>
            <person name="Han C."/>
            <person name="Tapia R."/>
            <person name="Land M."/>
            <person name="Hauser L."/>
            <person name="Kyrpides N."/>
            <person name="Ivanova N."/>
            <person name="Pagani I."/>
            <person name="Vogl K."/>
            <person name="Liu Z."/>
            <person name="Overmann J."/>
            <person name="Frigaard N.-U."/>
            <person name="Bryant D."/>
            <person name="Woyke T."/>
        </authorList>
    </citation>
    <scope>NUCLEOTIDE SEQUENCE [LARGE SCALE GENOMIC DNA]</scope>
    <source>
        <strain evidence="3 4">970</strain>
    </source>
</reference>
<evidence type="ECO:0000313" key="3">
    <source>
        <dbReference type="EMBL" id="EIC21801.1"/>
    </source>
</evidence>
<accession>H8Z393</accession>
<dbReference type="Gene3D" id="3.40.250.10">
    <property type="entry name" value="Rhodanese-like domain"/>
    <property type="match status" value="1"/>
</dbReference>
<dbReference type="CDD" id="cd00158">
    <property type="entry name" value="RHOD"/>
    <property type="match status" value="1"/>
</dbReference>
<feature type="domain" description="Rhodanese" evidence="2">
    <location>
        <begin position="254"/>
        <end position="338"/>
    </location>
</feature>
<organism evidence="3 4">
    <name type="scientific">Thiorhodovibrio frisius</name>
    <dbReference type="NCBI Taxonomy" id="631362"/>
    <lineage>
        <taxon>Bacteria</taxon>
        <taxon>Pseudomonadati</taxon>
        <taxon>Pseudomonadota</taxon>
        <taxon>Gammaproteobacteria</taxon>
        <taxon>Chromatiales</taxon>
        <taxon>Chromatiaceae</taxon>
        <taxon>Thiorhodovibrio</taxon>
    </lineage>
</organism>
<dbReference type="InterPro" id="IPR036873">
    <property type="entry name" value="Rhodanese-like_dom_sf"/>
</dbReference>
<dbReference type="InterPro" id="IPR018490">
    <property type="entry name" value="cNMP-bd_dom_sf"/>
</dbReference>
<dbReference type="InterPro" id="IPR001763">
    <property type="entry name" value="Rhodanese-like_dom"/>
</dbReference>
<dbReference type="OrthoDB" id="9814704at2"/>
<sequence length="347" mass="39221">MNNKKIIELMHQRFGEFRGVPVEALQTSLPVFRLFELREGEQLRIGGSVAQDRLLVVMGRVKIGDAIWDPARSAERSLVMPSSPAQIEISAIDDSLLCHLDLDLLDILLAQEQLLETSSLSDQRMETLRHTSLMRKLPLENVEQALTLLREQRLDAGAEPVKMGRESNHFFVLLEGAAELWRIDDEEGIPMKAEDLGPGTCFGEEGLLMGSPSPVTVRLTADCLLMTLERDEFKRLLAQPMLREVDVHVAKTMRERGYRLLDVRMQEEYDEMRIPGAQLMPLSQLKQRAAELDSQREYVVYCRSGRRSSVATFLLSNLGYQATNMQGGITAWTFDLEGDDVETTDSQ</sequence>
<keyword evidence="3" id="KW-0808">Transferase</keyword>
<dbReference type="PROSITE" id="PS50206">
    <property type="entry name" value="RHODANESE_3"/>
    <property type="match status" value="1"/>
</dbReference>
<evidence type="ECO:0000259" key="2">
    <source>
        <dbReference type="PROSITE" id="PS50206"/>
    </source>
</evidence>
<name>H8Z393_9GAMM</name>
<dbReference type="Proteomes" id="UP000002964">
    <property type="component" value="Unassembled WGS sequence"/>
</dbReference>
<dbReference type="Pfam" id="PF00581">
    <property type="entry name" value="Rhodanese"/>
    <property type="match status" value="1"/>
</dbReference>
<feature type="domain" description="Cyclic nucleotide-binding" evidence="1">
    <location>
        <begin position="133"/>
        <end position="237"/>
    </location>
</feature>
<dbReference type="EMBL" id="JH603169">
    <property type="protein sequence ID" value="EIC21801.1"/>
    <property type="molecule type" value="Genomic_DNA"/>
</dbReference>
<evidence type="ECO:0000313" key="4">
    <source>
        <dbReference type="Proteomes" id="UP000002964"/>
    </source>
</evidence>
<dbReference type="SMART" id="SM00100">
    <property type="entry name" value="cNMP"/>
    <property type="match status" value="1"/>
</dbReference>
<dbReference type="SUPFAM" id="SSF51206">
    <property type="entry name" value="cAMP-binding domain-like"/>
    <property type="match status" value="1"/>
</dbReference>
<keyword evidence="4" id="KW-1185">Reference proteome</keyword>
<proteinExistence type="predicted"/>
<gene>
    <name evidence="3" type="ORF">Thi970DRAFT_02034</name>
</gene>
<evidence type="ECO:0000259" key="1">
    <source>
        <dbReference type="PROSITE" id="PS50042"/>
    </source>
</evidence>
<protein>
    <submittedName>
        <fullName evidence="3">Rhodanese-related sulfurtransferase</fullName>
    </submittedName>
</protein>
<dbReference type="InterPro" id="IPR014710">
    <property type="entry name" value="RmlC-like_jellyroll"/>
</dbReference>
<dbReference type="GO" id="GO:0016740">
    <property type="term" value="F:transferase activity"/>
    <property type="evidence" value="ECO:0007669"/>
    <property type="project" value="UniProtKB-KW"/>
</dbReference>
<dbReference type="eggNOG" id="COG2905">
    <property type="taxonomic scope" value="Bacteria"/>
</dbReference>
<dbReference type="HOGENOM" id="CLU_050367_0_0_6"/>
<dbReference type="PROSITE" id="PS50042">
    <property type="entry name" value="CNMP_BINDING_3"/>
    <property type="match status" value="1"/>
</dbReference>
<dbReference type="STRING" id="631362.Thi970DRAFT_02034"/>
<dbReference type="SUPFAM" id="SSF52821">
    <property type="entry name" value="Rhodanese/Cell cycle control phosphatase"/>
    <property type="match status" value="1"/>
</dbReference>
<dbReference type="SMART" id="SM00450">
    <property type="entry name" value="RHOD"/>
    <property type="match status" value="1"/>
</dbReference>
<dbReference type="Gene3D" id="2.60.120.10">
    <property type="entry name" value="Jelly Rolls"/>
    <property type="match status" value="1"/>
</dbReference>
<dbReference type="RefSeq" id="WP_009148385.1">
    <property type="nucleotide sequence ID" value="NZ_CP121471.1"/>
</dbReference>
<dbReference type="PANTHER" id="PTHR43031:SF1">
    <property type="entry name" value="PYRIDINE NUCLEOTIDE-DISULPHIDE OXIDOREDUCTASE"/>
    <property type="match status" value="1"/>
</dbReference>
<dbReference type="AlphaFoldDB" id="H8Z393"/>
<dbReference type="CDD" id="cd00038">
    <property type="entry name" value="CAP_ED"/>
    <property type="match status" value="1"/>
</dbReference>
<reference evidence="4" key="1">
    <citation type="submission" date="2011-06" db="EMBL/GenBank/DDBJ databases">
        <authorList>
            <consortium name="US DOE Joint Genome Institute (JGI-PGF)"/>
            <person name="Lucas S."/>
            <person name="Han J."/>
            <person name="Lapidus A."/>
            <person name="Cheng J.-F."/>
            <person name="Goodwin L."/>
            <person name="Pitluck S."/>
            <person name="Peters L."/>
            <person name="Land M.L."/>
            <person name="Hauser L."/>
            <person name="Vogl K."/>
            <person name="Liu Z."/>
            <person name="Overmann J."/>
            <person name="Frigaard N.-U."/>
            <person name="Bryant D.A."/>
            <person name="Woyke T.J."/>
        </authorList>
    </citation>
    <scope>NUCLEOTIDE SEQUENCE [LARGE SCALE GENOMIC DNA]</scope>
    <source>
        <strain evidence="4">970</strain>
    </source>
</reference>
<dbReference type="eggNOG" id="COG0607">
    <property type="taxonomic scope" value="Bacteria"/>
</dbReference>
<dbReference type="Pfam" id="PF00027">
    <property type="entry name" value="cNMP_binding"/>
    <property type="match status" value="1"/>
</dbReference>
<dbReference type="InterPro" id="IPR000595">
    <property type="entry name" value="cNMP-bd_dom"/>
</dbReference>
<dbReference type="InterPro" id="IPR050229">
    <property type="entry name" value="GlpE_sulfurtransferase"/>
</dbReference>
<dbReference type="PANTHER" id="PTHR43031">
    <property type="entry name" value="FAD-DEPENDENT OXIDOREDUCTASE"/>
    <property type="match status" value="1"/>
</dbReference>